<accession>A0A2M7SC96</accession>
<organism evidence="5 6">
    <name type="scientific">Candidatus Desantisbacteria bacterium CG_4_10_14_0_8_um_filter_48_22</name>
    <dbReference type="NCBI Taxonomy" id="1974543"/>
    <lineage>
        <taxon>Bacteria</taxon>
        <taxon>Candidatus Desantisiibacteriota</taxon>
    </lineage>
</organism>
<dbReference type="PANTHER" id="PTHR36504">
    <property type="entry name" value="LIPOPOLYSACCHARIDE EXPORT SYSTEM PROTEIN LPTA"/>
    <property type="match status" value="1"/>
</dbReference>
<dbReference type="InterPro" id="IPR005653">
    <property type="entry name" value="OstA-like_N"/>
</dbReference>
<evidence type="ECO:0000259" key="4">
    <source>
        <dbReference type="Pfam" id="PF03968"/>
    </source>
</evidence>
<reference evidence="6" key="1">
    <citation type="submission" date="2017-09" db="EMBL/GenBank/DDBJ databases">
        <title>Depth-based differentiation of microbial function through sediment-hosted aquifers and enrichment of novel symbionts in the deep terrestrial subsurface.</title>
        <authorList>
            <person name="Probst A.J."/>
            <person name="Ladd B."/>
            <person name="Jarett J.K."/>
            <person name="Geller-Mcgrath D.E."/>
            <person name="Sieber C.M.K."/>
            <person name="Emerson J.B."/>
            <person name="Anantharaman K."/>
            <person name="Thomas B.C."/>
            <person name="Malmstrom R."/>
            <person name="Stieglmeier M."/>
            <person name="Klingl A."/>
            <person name="Woyke T."/>
            <person name="Ryan C.M."/>
            <person name="Banfield J.F."/>
        </authorList>
    </citation>
    <scope>NUCLEOTIDE SEQUENCE [LARGE SCALE GENOMIC DNA]</scope>
</reference>
<keyword evidence="2" id="KW-0732">Signal</keyword>
<gene>
    <name evidence="5" type="primary">lptA</name>
    <name evidence="5" type="ORF">COY52_05220</name>
</gene>
<dbReference type="NCBIfam" id="TIGR03002">
    <property type="entry name" value="outer_YhbN_LptA"/>
    <property type="match status" value="1"/>
</dbReference>
<dbReference type="Proteomes" id="UP000229307">
    <property type="component" value="Unassembled WGS sequence"/>
</dbReference>
<dbReference type="InterPro" id="IPR052037">
    <property type="entry name" value="LPS_export_LptA"/>
</dbReference>
<feature type="domain" description="Organic solvent tolerance-like N-terminal" evidence="4">
    <location>
        <begin position="68"/>
        <end position="173"/>
    </location>
</feature>
<evidence type="ECO:0000256" key="2">
    <source>
        <dbReference type="ARBA" id="ARBA00022729"/>
    </source>
</evidence>
<dbReference type="InterPro" id="IPR014340">
    <property type="entry name" value="LptA"/>
</dbReference>
<dbReference type="Pfam" id="PF03968">
    <property type="entry name" value="LptD_N"/>
    <property type="match status" value="1"/>
</dbReference>
<dbReference type="GO" id="GO:0017089">
    <property type="term" value="F:glycolipid transfer activity"/>
    <property type="evidence" value="ECO:0007669"/>
    <property type="project" value="TreeGrafter"/>
</dbReference>
<evidence type="ECO:0000256" key="1">
    <source>
        <dbReference type="ARBA" id="ARBA00022448"/>
    </source>
</evidence>
<dbReference type="AlphaFoldDB" id="A0A2M7SC96"/>
<keyword evidence="3" id="KW-0574">Periplasm</keyword>
<sequence length="189" mass="21433">MQNAKCSNESLWGKMQKLLCASVPLWLFLVFTFQLLTFNLQPSTSAWAEDTRTTALGRSYSDQEEPIYVTSDKVEYLDRKKEGEFTGNVRAVQGKLTLTSNKLKVLFDESGQKISQIIATGSVRVTREDLIVISENAVFFNEEQKMVLTGRPQVTTKDNKFSGEKITIFLKEDRIVIDSQVKGLINPRK</sequence>
<dbReference type="GO" id="GO:0009279">
    <property type="term" value="C:cell outer membrane"/>
    <property type="evidence" value="ECO:0007669"/>
    <property type="project" value="TreeGrafter"/>
</dbReference>
<evidence type="ECO:0000313" key="6">
    <source>
        <dbReference type="Proteomes" id="UP000229307"/>
    </source>
</evidence>
<dbReference type="GO" id="GO:0015920">
    <property type="term" value="P:lipopolysaccharide transport"/>
    <property type="evidence" value="ECO:0007669"/>
    <property type="project" value="InterPro"/>
</dbReference>
<evidence type="ECO:0000256" key="3">
    <source>
        <dbReference type="ARBA" id="ARBA00022764"/>
    </source>
</evidence>
<dbReference type="EMBL" id="PFMR01000141">
    <property type="protein sequence ID" value="PIZ17118.1"/>
    <property type="molecule type" value="Genomic_DNA"/>
</dbReference>
<dbReference type="GO" id="GO:0001530">
    <property type="term" value="F:lipopolysaccharide binding"/>
    <property type="evidence" value="ECO:0007669"/>
    <property type="project" value="InterPro"/>
</dbReference>
<dbReference type="PANTHER" id="PTHR36504:SF1">
    <property type="entry name" value="LIPOPOLYSACCHARIDE EXPORT SYSTEM PROTEIN LPTA"/>
    <property type="match status" value="1"/>
</dbReference>
<dbReference type="Gene3D" id="2.60.450.10">
    <property type="entry name" value="Lipopolysaccharide (LPS) transport protein A like domain"/>
    <property type="match status" value="1"/>
</dbReference>
<comment type="caution">
    <text evidence="5">The sequence shown here is derived from an EMBL/GenBank/DDBJ whole genome shotgun (WGS) entry which is preliminary data.</text>
</comment>
<evidence type="ECO:0000313" key="5">
    <source>
        <dbReference type="EMBL" id="PIZ17118.1"/>
    </source>
</evidence>
<name>A0A2M7SC96_9BACT</name>
<dbReference type="GO" id="GO:0030288">
    <property type="term" value="C:outer membrane-bounded periplasmic space"/>
    <property type="evidence" value="ECO:0007669"/>
    <property type="project" value="TreeGrafter"/>
</dbReference>
<keyword evidence="1" id="KW-0813">Transport</keyword>
<proteinExistence type="predicted"/>
<protein>
    <submittedName>
        <fullName evidence="5">Lipopolysaccharide transport periplasmic protein LptA</fullName>
    </submittedName>
</protein>